<feature type="region of interest" description="Disordered" evidence="1">
    <location>
        <begin position="762"/>
        <end position="789"/>
    </location>
</feature>
<feature type="compositionally biased region" description="Acidic residues" evidence="1">
    <location>
        <begin position="400"/>
        <end position="411"/>
    </location>
</feature>
<dbReference type="Proteomes" id="UP000214365">
    <property type="component" value="Unassembled WGS sequence"/>
</dbReference>
<evidence type="ECO:0000256" key="1">
    <source>
        <dbReference type="SAM" id="MobiDB-lite"/>
    </source>
</evidence>
<dbReference type="EMBL" id="LFMY01000001">
    <property type="protein sequence ID" value="OKL64221.1"/>
    <property type="molecule type" value="Genomic_DNA"/>
</dbReference>
<feature type="compositionally biased region" description="Polar residues" evidence="1">
    <location>
        <begin position="538"/>
        <end position="548"/>
    </location>
</feature>
<feature type="region of interest" description="Disordered" evidence="1">
    <location>
        <begin position="802"/>
        <end position="837"/>
    </location>
</feature>
<feature type="compositionally biased region" description="Basic and acidic residues" evidence="1">
    <location>
        <begin position="128"/>
        <end position="148"/>
    </location>
</feature>
<feature type="compositionally biased region" description="Basic and acidic residues" evidence="1">
    <location>
        <begin position="459"/>
        <end position="471"/>
    </location>
</feature>
<protein>
    <submittedName>
        <fullName evidence="2">Uncharacterized protein</fullName>
    </submittedName>
</protein>
<dbReference type="OrthoDB" id="5339076at2759"/>
<keyword evidence="3" id="KW-1185">Reference proteome</keyword>
<dbReference type="AlphaFoldDB" id="A0A225ARL2"/>
<feature type="region of interest" description="Disordered" evidence="1">
    <location>
        <begin position="119"/>
        <end position="250"/>
    </location>
</feature>
<feature type="compositionally biased region" description="Polar residues" evidence="1">
    <location>
        <begin position="200"/>
        <end position="211"/>
    </location>
</feature>
<dbReference type="Pfam" id="PF10336">
    <property type="entry name" value="DUF2420"/>
    <property type="match status" value="1"/>
</dbReference>
<name>A0A225ARL2_TALAT</name>
<gene>
    <name evidence="2" type="ORF">UA08_01022</name>
</gene>
<dbReference type="RefSeq" id="XP_020124342.1">
    <property type="nucleotide sequence ID" value="XM_020259764.1"/>
</dbReference>
<feature type="region of interest" description="Disordered" evidence="1">
    <location>
        <begin position="400"/>
        <end position="724"/>
    </location>
</feature>
<feature type="compositionally biased region" description="Acidic residues" evidence="1">
    <location>
        <begin position="447"/>
        <end position="458"/>
    </location>
</feature>
<proteinExistence type="predicted"/>
<comment type="caution">
    <text evidence="2">The sequence shown here is derived from an EMBL/GenBank/DDBJ whole genome shotgun (WGS) entry which is preliminary data.</text>
</comment>
<dbReference type="GeneID" id="31000777"/>
<accession>A0A225ARL2</accession>
<feature type="compositionally biased region" description="Polar residues" evidence="1">
    <location>
        <begin position="518"/>
        <end position="528"/>
    </location>
</feature>
<reference evidence="2 3" key="1">
    <citation type="submission" date="2015-06" db="EMBL/GenBank/DDBJ databases">
        <title>Talaromyces atroroseus IBT 11181 draft genome.</title>
        <authorList>
            <person name="Rasmussen K.B."/>
            <person name="Rasmussen S."/>
            <person name="Petersen B."/>
            <person name="Sicheritz-Ponten T."/>
            <person name="Mortensen U.H."/>
            <person name="Thrane U."/>
        </authorList>
    </citation>
    <scope>NUCLEOTIDE SEQUENCE [LARGE SCALE GENOMIC DNA]</scope>
    <source>
        <strain evidence="2 3">IBT 11181</strain>
    </source>
</reference>
<dbReference type="InterPro" id="IPR018822">
    <property type="entry name" value="UPF0646"/>
</dbReference>
<feature type="compositionally biased region" description="Polar residues" evidence="1">
    <location>
        <begin position="229"/>
        <end position="239"/>
    </location>
</feature>
<feature type="compositionally biased region" description="Basic and acidic residues" evidence="1">
    <location>
        <begin position="172"/>
        <end position="194"/>
    </location>
</feature>
<evidence type="ECO:0000313" key="3">
    <source>
        <dbReference type="Proteomes" id="UP000214365"/>
    </source>
</evidence>
<feature type="compositionally biased region" description="Basic and acidic residues" evidence="1">
    <location>
        <begin position="483"/>
        <end position="496"/>
    </location>
</feature>
<feature type="compositionally biased region" description="Polar residues" evidence="1">
    <location>
        <begin position="705"/>
        <end position="715"/>
    </location>
</feature>
<feature type="compositionally biased region" description="Basic and acidic residues" evidence="1">
    <location>
        <begin position="423"/>
        <end position="446"/>
    </location>
</feature>
<feature type="compositionally biased region" description="Acidic residues" evidence="1">
    <location>
        <begin position="634"/>
        <end position="658"/>
    </location>
</feature>
<feature type="compositionally biased region" description="Basic and acidic residues" evidence="1">
    <location>
        <begin position="240"/>
        <end position="250"/>
    </location>
</feature>
<sequence length="837" mass="93047">MDMASPYQGHVDDFEIDIDIMEDQPTMADNDFDVRDASPAGDLPHDADMMEDVPEVTVTEESHYNDDSNMQYAATFYPNQEPYESEMVDEEYVNNNSVAPSEQDHLTIVFEERPVVEEITESVQIPPTHEEERPDQQYNNAEKDKEEGPTVTQENFEQQKTEQESIALEEDASNHVTERQVEDVTEPAPEHPIDNVDLAEQTTNPESNANSIEEPSELLSAEEAHDTENGVSTDLSNTVDPHEEVENERDTVVKPRVPYIHPVKVIYQESEISMFPPRDGDTSETYFLANEGLAHESIHSLLKECRTILGDHASPEDSLVFNVDSLGIELSEDNIHADKITLSKIVDIYLHLCRNSGVEQPEPLYLTLNTRTNLSAEVAALLNAAHEGKGISDIQTWEEEYEHQEDEDTEVPNDASLAEGDEHEQTELEPKELPTEGQVREGADDHQYEDELSDEEEASAEHGEVEVHENEVANQKNVAPTELEQHLENDKAHSANDELGESASTNAVSEAQYDFDETNSTGTLTQNPEAHPEDQPQEGLSTNITQDQAEAVDEGVTGGEDENYLANEQAFESYPHNGPEIHEEYATDEYVTEDKDIKAALTGTSEAATADDVDYLETHPHEDKKEPVDQEALVNDDDDDAEGEQNEDEQEAYEDNPDEQNHDEAFDVGDDTGEQFTAGNAEIEEPSVPEHGQTDESYVADPLDQASSDTVSASNEPVDKNDHQLEELQTATNAGVPEVSHEDFEHIPDLPELSDDDDLISLGEDFFGNSEEVEGDKGLDALPTGENKDSSINLVAASAYDLKRQDSISGKRPRDVEEEDFGLDGTPSPDTKRTRSS</sequence>
<evidence type="ECO:0000313" key="2">
    <source>
        <dbReference type="EMBL" id="OKL64221.1"/>
    </source>
</evidence>
<organism evidence="2 3">
    <name type="scientific">Talaromyces atroroseus</name>
    <dbReference type="NCBI Taxonomy" id="1441469"/>
    <lineage>
        <taxon>Eukaryota</taxon>
        <taxon>Fungi</taxon>
        <taxon>Dikarya</taxon>
        <taxon>Ascomycota</taxon>
        <taxon>Pezizomycotina</taxon>
        <taxon>Eurotiomycetes</taxon>
        <taxon>Eurotiomycetidae</taxon>
        <taxon>Eurotiales</taxon>
        <taxon>Trichocomaceae</taxon>
        <taxon>Talaromyces</taxon>
        <taxon>Talaromyces sect. Trachyspermi</taxon>
    </lineage>
</organism>
<feature type="compositionally biased region" description="Basic and acidic residues" evidence="1">
    <location>
        <begin position="616"/>
        <end position="628"/>
    </location>
</feature>